<name>A0A3G9K8V1_9ACTN</name>
<dbReference type="Proteomes" id="UP000273154">
    <property type="component" value="Chromosome"/>
</dbReference>
<dbReference type="GeneID" id="88849540"/>
<evidence type="ECO:0000313" key="3">
    <source>
        <dbReference type="Proteomes" id="UP000273154"/>
    </source>
</evidence>
<dbReference type="KEGG" id="pcat:Pcatena_13960"/>
<dbReference type="InterPro" id="IPR036249">
    <property type="entry name" value="Thioredoxin-like_sf"/>
</dbReference>
<dbReference type="Pfam" id="PF03960">
    <property type="entry name" value="ArsC"/>
    <property type="match status" value="1"/>
</dbReference>
<reference evidence="3" key="1">
    <citation type="submission" date="2018-11" db="EMBL/GenBank/DDBJ databases">
        <title>Comparative genomics of Parolsenella catena and Libanicoccus massiliensis: Reclassification of Libanicoccus massiliensis as Parolsenella massiliensis comb. nov.</title>
        <authorList>
            <person name="Sakamoto M."/>
            <person name="Ikeyama N."/>
            <person name="Murakami T."/>
            <person name="Mori H."/>
            <person name="Yuki M."/>
            <person name="Ohkuma M."/>
        </authorList>
    </citation>
    <scope>NUCLEOTIDE SEQUENCE [LARGE SCALE GENOMIC DNA]</scope>
    <source>
        <strain evidence="3">JCM 31932</strain>
    </source>
</reference>
<protein>
    <submittedName>
        <fullName evidence="2">ArsC family transcriptional regulator</fullName>
    </submittedName>
</protein>
<sequence length="113" mass="13212">MNIQIFGTKKSFDTKKAQRWFKERRIKFQFIDMREKEMSKGELRSVAQAVGGIDALLNPKPKDEDTLALVQHLAESQRFDKLLENQQLLREPIVRNGRQATVGNRPDVWATWE</sequence>
<gene>
    <name evidence="2" type="ORF">Pcatena_13960</name>
</gene>
<evidence type="ECO:0000256" key="1">
    <source>
        <dbReference type="PROSITE-ProRule" id="PRU01282"/>
    </source>
</evidence>
<organism evidence="2 3">
    <name type="scientific">Parolsenella catena</name>
    <dbReference type="NCBI Taxonomy" id="2003188"/>
    <lineage>
        <taxon>Bacteria</taxon>
        <taxon>Bacillati</taxon>
        <taxon>Actinomycetota</taxon>
        <taxon>Coriobacteriia</taxon>
        <taxon>Coriobacteriales</taxon>
        <taxon>Atopobiaceae</taxon>
        <taxon>Parolsenella</taxon>
    </lineage>
</organism>
<dbReference type="PANTHER" id="PTHR30041">
    <property type="entry name" value="ARSENATE REDUCTASE"/>
    <property type="match status" value="1"/>
</dbReference>
<evidence type="ECO:0000313" key="2">
    <source>
        <dbReference type="EMBL" id="BBH50809.1"/>
    </source>
</evidence>
<dbReference type="SUPFAM" id="SSF52833">
    <property type="entry name" value="Thioredoxin-like"/>
    <property type="match status" value="1"/>
</dbReference>
<accession>A0A3G9K8V1</accession>
<keyword evidence="3" id="KW-1185">Reference proteome</keyword>
<dbReference type="RefSeq" id="WP_126422933.1">
    <property type="nucleotide sequence ID" value="NZ_AP019367.1"/>
</dbReference>
<dbReference type="AlphaFoldDB" id="A0A3G9K8V1"/>
<dbReference type="Gene3D" id="3.40.30.10">
    <property type="entry name" value="Glutaredoxin"/>
    <property type="match status" value="1"/>
</dbReference>
<comment type="similarity">
    <text evidence="1">Belongs to the ArsC family.</text>
</comment>
<dbReference type="PROSITE" id="PS51353">
    <property type="entry name" value="ARSC"/>
    <property type="match status" value="1"/>
</dbReference>
<proteinExistence type="inferred from homology"/>
<dbReference type="PANTHER" id="PTHR30041:SF8">
    <property type="entry name" value="PROTEIN YFFB"/>
    <property type="match status" value="1"/>
</dbReference>
<dbReference type="OrthoDB" id="9803749at2"/>
<dbReference type="InterPro" id="IPR006660">
    <property type="entry name" value="Arsenate_reductase-like"/>
</dbReference>
<dbReference type="EMBL" id="AP019367">
    <property type="protein sequence ID" value="BBH50809.1"/>
    <property type="molecule type" value="Genomic_DNA"/>
</dbReference>